<dbReference type="OrthoDB" id="497380at2759"/>
<dbReference type="EMBL" id="KK853308">
    <property type="protein sequence ID" value="KDR08684.1"/>
    <property type="molecule type" value="Genomic_DNA"/>
</dbReference>
<dbReference type="SUPFAM" id="SSF48371">
    <property type="entry name" value="ARM repeat"/>
    <property type="match status" value="1"/>
</dbReference>
<evidence type="ECO:0000256" key="2">
    <source>
        <dbReference type="ARBA" id="ARBA00022884"/>
    </source>
</evidence>
<dbReference type="PANTHER" id="PTHR13389:SF0">
    <property type="entry name" value="PUMILIO HOMOLOG 3"/>
    <property type="match status" value="1"/>
</dbReference>
<evidence type="ECO:0000313" key="6">
    <source>
        <dbReference type="EMBL" id="KDR08684.1"/>
    </source>
</evidence>
<evidence type="ECO:0000313" key="7">
    <source>
        <dbReference type="Proteomes" id="UP000027135"/>
    </source>
</evidence>
<evidence type="ECO:0000256" key="4">
    <source>
        <dbReference type="SAM" id="MobiDB-lite"/>
    </source>
</evidence>
<feature type="region of interest" description="Disordered" evidence="4">
    <location>
        <begin position="1"/>
        <end position="23"/>
    </location>
</feature>
<proteinExistence type="predicted"/>
<dbReference type="OMA" id="YGPEFSI"/>
<gene>
    <name evidence="6" type="ORF">L798_01582</name>
</gene>
<feature type="repeat" description="Pumilio" evidence="3">
    <location>
        <begin position="149"/>
        <end position="184"/>
    </location>
</feature>
<feature type="domain" description="PUM-HD" evidence="5">
    <location>
        <begin position="85"/>
        <end position="437"/>
    </location>
</feature>
<keyword evidence="7" id="KW-1185">Reference proteome</keyword>
<keyword evidence="1" id="KW-0677">Repeat</keyword>
<dbReference type="InterPro" id="IPR016024">
    <property type="entry name" value="ARM-type_fold"/>
</dbReference>
<reference evidence="6 7" key="1">
    <citation type="journal article" date="2014" name="Nat. Commun.">
        <title>Molecular traces of alternative social organization in a termite genome.</title>
        <authorList>
            <person name="Terrapon N."/>
            <person name="Li C."/>
            <person name="Robertson H.M."/>
            <person name="Ji L."/>
            <person name="Meng X."/>
            <person name="Booth W."/>
            <person name="Chen Z."/>
            <person name="Childers C.P."/>
            <person name="Glastad K.M."/>
            <person name="Gokhale K."/>
            <person name="Gowin J."/>
            <person name="Gronenberg W."/>
            <person name="Hermansen R.A."/>
            <person name="Hu H."/>
            <person name="Hunt B.G."/>
            <person name="Huylmans A.K."/>
            <person name="Khalil S.M."/>
            <person name="Mitchell R.D."/>
            <person name="Munoz-Torres M.C."/>
            <person name="Mustard J.A."/>
            <person name="Pan H."/>
            <person name="Reese J.T."/>
            <person name="Scharf M.E."/>
            <person name="Sun F."/>
            <person name="Vogel H."/>
            <person name="Xiao J."/>
            <person name="Yang W."/>
            <person name="Yang Z."/>
            <person name="Yang Z."/>
            <person name="Zhou J."/>
            <person name="Zhu J."/>
            <person name="Brent C.S."/>
            <person name="Elsik C.G."/>
            <person name="Goodisman M.A."/>
            <person name="Liberles D.A."/>
            <person name="Roe R.M."/>
            <person name="Vargo E.L."/>
            <person name="Vilcinskas A."/>
            <person name="Wang J."/>
            <person name="Bornberg-Bauer E."/>
            <person name="Korb J."/>
            <person name="Zhang G."/>
            <person name="Liebig J."/>
        </authorList>
    </citation>
    <scope>NUCLEOTIDE SEQUENCE [LARGE SCALE GENOMIC DNA]</scope>
    <source>
        <tissue evidence="6">Whole organism</tissue>
    </source>
</reference>
<keyword evidence="2" id="KW-0694">RNA-binding</keyword>
<dbReference type="InterPro" id="IPR012959">
    <property type="entry name" value="CPL_dom"/>
</dbReference>
<dbReference type="Proteomes" id="UP000027135">
    <property type="component" value="Unassembled WGS sequence"/>
</dbReference>
<dbReference type="GO" id="GO:0006417">
    <property type="term" value="P:regulation of translation"/>
    <property type="evidence" value="ECO:0007669"/>
    <property type="project" value="TreeGrafter"/>
</dbReference>
<dbReference type="PROSITE" id="PS50302">
    <property type="entry name" value="PUM"/>
    <property type="match status" value="1"/>
</dbReference>
<dbReference type="GO" id="GO:0005730">
    <property type="term" value="C:nucleolus"/>
    <property type="evidence" value="ECO:0007669"/>
    <property type="project" value="TreeGrafter"/>
</dbReference>
<dbReference type="PROSITE" id="PS50303">
    <property type="entry name" value="PUM_HD"/>
    <property type="match status" value="1"/>
</dbReference>
<dbReference type="Gene3D" id="1.25.10.10">
    <property type="entry name" value="Leucine-rich Repeat Variant"/>
    <property type="match status" value="2"/>
</dbReference>
<dbReference type="InterPro" id="IPR033133">
    <property type="entry name" value="PUM-HD"/>
</dbReference>
<dbReference type="InterPro" id="IPR011989">
    <property type="entry name" value="ARM-like"/>
</dbReference>
<accession>A0A067QIM4</accession>
<evidence type="ECO:0000256" key="3">
    <source>
        <dbReference type="PROSITE-ProRule" id="PRU00317"/>
    </source>
</evidence>
<dbReference type="Pfam" id="PF08144">
    <property type="entry name" value="CPL"/>
    <property type="match status" value="1"/>
</dbReference>
<dbReference type="AlphaFoldDB" id="A0A067QIM4"/>
<organism evidence="6 7">
    <name type="scientific">Zootermopsis nevadensis</name>
    <name type="common">Dampwood termite</name>
    <dbReference type="NCBI Taxonomy" id="136037"/>
    <lineage>
        <taxon>Eukaryota</taxon>
        <taxon>Metazoa</taxon>
        <taxon>Ecdysozoa</taxon>
        <taxon>Arthropoda</taxon>
        <taxon>Hexapoda</taxon>
        <taxon>Insecta</taxon>
        <taxon>Pterygota</taxon>
        <taxon>Neoptera</taxon>
        <taxon>Polyneoptera</taxon>
        <taxon>Dictyoptera</taxon>
        <taxon>Blattodea</taxon>
        <taxon>Blattoidea</taxon>
        <taxon>Termitoidae</taxon>
        <taxon>Termopsidae</taxon>
        <taxon>Zootermopsis</taxon>
    </lineage>
</organism>
<name>A0A067QIM4_ZOONE</name>
<dbReference type="FunCoup" id="A0A067QIM4">
    <property type="interactions" value="1150"/>
</dbReference>
<evidence type="ECO:0000256" key="1">
    <source>
        <dbReference type="ARBA" id="ARBA00022737"/>
    </source>
</evidence>
<dbReference type="SMART" id="SM00025">
    <property type="entry name" value="Pumilio"/>
    <property type="match status" value="6"/>
</dbReference>
<dbReference type="STRING" id="136037.A0A067QIM4"/>
<dbReference type="InParanoid" id="A0A067QIM4"/>
<dbReference type="eggNOG" id="KOG2050">
    <property type="taxonomic scope" value="Eukaryota"/>
</dbReference>
<dbReference type="GO" id="GO:0003729">
    <property type="term" value="F:mRNA binding"/>
    <property type="evidence" value="ECO:0007669"/>
    <property type="project" value="TreeGrafter"/>
</dbReference>
<dbReference type="InterPro" id="IPR040059">
    <property type="entry name" value="PUM3"/>
</dbReference>
<dbReference type="InterPro" id="IPR001313">
    <property type="entry name" value="Pumilio_RNA-bd_rpt"/>
</dbReference>
<dbReference type="PANTHER" id="PTHR13389">
    <property type="entry name" value="PUMILIO HOMOLOG 3"/>
    <property type="match status" value="1"/>
</dbReference>
<sequence>MAIVSRKRQSTQDAGQESNAEIDRKILKYEKPKKLKKRNSGPIKTVAKIPKVAEKPDWSEFKKKKKELKKARKGHKCSVYDLIEKSKKLWEKVRRSDCPTEKQEKLTLEIHNLLKNKLDKVVYSHDLSRVVQWLLKIGTPELRAAITQELTSHVPAMLQSKYACFCVKRMLKYGSHGSRKSVIQSLHGKVVKLTRHSVASPVVEYMYSTWTSAFEKSQLRQEFYGDMYKQDKESNVQSLDDIVQKAPAMKEAVLSAVKANVSQILDKKLTKSSLLHTVLCEYLRHCLKEDRDEILLHVQNSLLNFTSTRDGVHVAMMCIWHASNKVKKLIMKNLKGHVKEVAKSEHGHLMLLALFDTVDDTVLLRKMLMPELLGDVWSLVDDEYGRKVVLYLVAHRDPLYFHPTEVDMLRRGAALSNSKKDQEVRMSELLDTVSDPLLEAIANDAGKWISNSSIGMVTLAVLKSGKGLELRRAFGAFAEYISDATKKISEEKQEYFVVEHAGTHLMLKKLIQHDKERLKNEEVTFSSVLVSKLTEPTLLSWIAYNRGCFLLVALMESTIQLVIDETRRKLQPLIPDIRKQTSVGANILHKKLTT</sequence>
<protein>
    <submittedName>
        <fullName evidence="6">Pumilio domain-containing protein</fullName>
    </submittedName>
</protein>
<evidence type="ECO:0000259" key="5">
    <source>
        <dbReference type="PROSITE" id="PS50303"/>
    </source>
</evidence>